<dbReference type="Pfam" id="PF07687">
    <property type="entry name" value="M20_dimer"/>
    <property type="match status" value="1"/>
</dbReference>
<name>A0A5Q2FA52_9ACTN</name>
<dbReference type="KEGG" id="rain:Rai3103_09375"/>
<dbReference type="InterPro" id="IPR051458">
    <property type="entry name" value="Cyt/Met_Dipeptidase"/>
</dbReference>
<dbReference type="PANTHER" id="PTHR43270">
    <property type="entry name" value="BETA-ALA-HIS DIPEPTIDASE"/>
    <property type="match status" value="1"/>
</dbReference>
<dbReference type="Pfam" id="PF01546">
    <property type="entry name" value="Peptidase_M20"/>
    <property type="match status" value="1"/>
</dbReference>
<dbReference type="InterPro" id="IPR011650">
    <property type="entry name" value="Peptidase_M20_dimer"/>
</dbReference>
<evidence type="ECO:0000256" key="3">
    <source>
        <dbReference type="ARBA" id="ARBA00022801"/>
    </source>
</evidence>
<evidence type="ECO:0000313" key="5">
    <source>
        <dbReference type="EMBL" id="QGF23850.1"/>
    </source>
</evidence>
<feature type="domain" description="Peptidase M20 dimerisation" evidence="4">
    <location>
        <begin position="201"/>
        <end position="350"/>
    </location>
</feature>
<sequence>MTDADTLTPSRDALAARVEAVLPGVLDDLARLVAIPSISADPGRAADVEASAEAVAGLLADAGCPDVRVVRAGGRPAVIGRYPAPEGAPTICLYAHHDVQPTGDPALWSSEPFTATQRGDRLFGRGTADDKAGVAVHLAALRAFDGRPPVGVTLFIEGEEEVGSPTLHALLEEYRDDLAADAYVIADSGNWAVGVPAFTTTLRGLVDCTVTLRTLDHALHSGQFGGVAPDALTTLCRLVATLHDEAGNVAIEGLVSRPGPDLEYPADRLAEESGVLPGVHYLGDGPVTERLWTRPAVSVIGIDATAVDHASNTLAPSARAKLSLRLAPGQDPAAAMDALVAHLESHAPWGARVEVRRGELGAPGEAPLVGPYAEAALAAFTAAWGREPVTIGQGGSIAMVADFQQLFPAATVLVTAVSDPDSRMHGIDESLHLGDFRLACLSEALLLAALSTAAS</sequence>
<keyword evidence="1" id="KW-0645">Protease</keyword>
<dbReference type="GO" id="GO:0006508">
    <property type="term" value="P:proteolysis"/>
    <property type="evidence" value="ECO:0007669"/>
    <property type="project" value="UniProtKB-KW"/>
</dbReference>
<keyword evidence="3 5" id="KW-0378">Hydrolase</keyword>
<dbReference type="NCBIfam" id="NF005914">
    <property type="entry name" value="PRK07907.1"/>
    <property type="match status" value="1"/>
</dbReference>
<dbReference type="InterPro" id="IPR002933">
    <property type="entry name" value="Peptidase_M20"/>
</dbReference>
<protein>
    <submittedName>
        <fullName evidence="5">M20/M25/M40 family metallo-hydrolase</fullName>
    </submittedName>
</protein>
<proteinExistence type="predicted"/>
<evidence type="ECO:0000313" key="6">
    <source>
        <dbReference type="Proteomes" id="UP000386847"/>
    </source>
</evidence>
<dbReference type="GO" id="GO:0046872">
    <property type="term" value="F:metal ion binding"/>
    <property type="evidence" value="ECO:0007669"/>
    <property type="project" value="UniProtKB-KW"/>
</dbReference>
<keyword evidence="2" id="KW-0479">Metal-binding</keyword>
<dbReference type="Gene3D" id="3.40.630.10">
    <property type="entry name" value="Zn peptidases"/>
    <property type="match status" value="1"/>
</dbReference>
<gene>
    <name evidence="5" type="ORF">Rai3103_09375</name>
</gene>
<dbReference type="GO" id="GO:0008233">
    <property type="term" value="F:peptidase activity"/>
    <property type="evidence" value="ECO:0007669"/>
    <property type="project" value="UniProtKB-KW"/>
</dbReference>
<dbReference type="EMBL" id="CP045725">
    <property type="protein sequence ID" value="QGF23850.1"/>
    <property type="molecule type" value="Genomic_DNA"/>
</dbReference>
<keyword evidence="6" id="KW-1185">Reference proteome</keyword>
<evidence type="ECO:0000259" key="4">
    <source>
        <dbReference type="Pfam" id="PF07687"/>
    </source>
</evidence>
<evidence type="ECO:0000256" key="1">
    <source>
        <dbReference type="ARBA" id="ARBA00022670"/>
    </source>
</evidence>
<accession>A0A5Q2FA52</accession>
<dbReference type="Gene3D" id="3.30.70.360">
    <property type="match status" value="1"/>
</dbReference>
<dbReference type="Proteomes" id="UP000386847">
    <property type="component" value="Chromosome"/>
</dbReference>
<dbReference type="SUPFAM" id="SSF53187">
    <property type="entry name" value="Zn-dependent exopeptidases"/>
    <property type="match status" value="1"/>
</dbReference>
<dbReference type="AlphaFoldDB" id="A0A5Q2FA52"/>
<evidence type="ECO:0000256" key="2">
    <source>
        <dbReference type="ARBA" id="ARBA00022723"/>
    </source>
</evidence>
<organism evidence="5 6">
    <name type="scientific">Raineyella fluvialis</name>
    <dbReference type="NCBI Taxonomy" id="2662261"/>
    <lineage>
        <taxon>Bacteria</taxon>
        <taxon>Bacillati</taxon>
        <taxon>Actinomycetota</taxon>
        <taxon>Actinomycetes</taxon>
        <taxon>Propionibacteriales</taxon>
        <taxon>Propionibacteriaceae</taxon>
        <taxon>Raineyella</taxon>
    </lineage>
</organism>
<reference evidence="5 6" key="1">
    <citation type="submission" date="2019-10" db="EMBL/GenBank/DDBJ databases">
        <title>Genomic analysis of Raineyella sp. CBA3103.</title>
        <authorList>
            <person name="Roh S.W."/>
        </authorList>
    </citation>
    <scope>NUCLEOTIDE SEQUENCE [LARGE SCALE GENOMIC DNA]</scope>
    <source>
        <strain evidence="5 6">CBA3103</strain>
    </source>
</reference>
<dbReference type="PANTHER" id="PTHR43270:SF12">
    <property type="entry name" value="SUCCINYL-DIAMINOPIMELATE DESUCCINYLASE"/>
    <property type="match status" value="1"/>
</dbReference>
<dbReference type="RefSeq" id="WP_153572380.1">
    <property type="nucleotide sequence ID" value="NZ_CP045725.1"/>
</dbReference>